<evidence type="ECO:0000313" key="4">
    <source>
        <dbReference type="Proteomes" id="UP000658720"/>
    </source>
</evidence>
<dbReference type="EMBL" id="JADEVV010000084">
    <property type="protein sequence ID" value="MBE9255724.1"/>
    <property type="molecule type" value="Genomic_DNA"/>
</dbReference>
<feature type="transmembrane region" description="Helical" evidence="1">
    <location>
        <begin position="12"/>
        <end position="35"/>
    </location>
</feature>
<feature type="transmembrane region" description="Helical" evidence="1">
    <location>
        <begin position="41"/>
        <end position="58"/>
    </location>
</feature>
<sequence>MAIANFRLRPWQGAILVLPIAGVITFLLVAASWQINAWHLNWVWAVVVLIFLGWRWLLVRWTAPLAAPNGQVSFPTVSLGEPTADVNVEKIEEALNEILQASRQDVPVWQDWPLFWQRCQQVVTAVAQSYYPEVKYPLLNIHVPDAYGLIRGTVDDMDRWVANLSPTLNQVSLSQVYQSYEVYQKLEPSLKKIWQAWYWGQWLLNPVAAAARLASQQSNQQATQQLLVNLSQQLREATLRTLCRQAIALYNPASGNLPDNFANGGNPVPGLVKAKSQTLQNILAQGQSPQEVEQQPVNILLVGRTGAGKSSLINALFQTNLAVTDLLPSTTAITKYEWQTQDGQTLLLWDSPGYEQGQRADLRQLVLDYAQRADVILLLNPALDPALQMDADFVRDVQNLGGDRPLILLVTQVDRLRPVRQWQPPYDWRSGDQSKEKSIREAVQYRAEQLGQYCEQILPVVSGDETVGRSPWGLEELAVALVTVVSPAQQQRLARFLRNLEARSLAAAQIIDRYALQMTTTQGVTALLKSPVLQFVSSLTTGSPALAYLLAEQIPIEQLPLVLGKLQLAYDLFNLLAADDDDTTFDLLTLWPLLLDNPVAPDRNAWAFGHALLEYWTQNLTVEQLGVRFRHYCELG</sequence>
<keyword evidence="1" id="KW-0472">Membrane</keyword>
<keyword evidence="4" id="KW-1185">Reference proteome</keyword>
<dbReference type="Pfam" id="PF01926">
    <property type="entry name" value="MMR_HSR1"/>
    <property type="match status" value="1"/>
</dbReference>
<dbReference type="Gene3D" id="3.40.50.300">
    <property type="entry name" value="P-loop containing nucleotide triphosphate hydrolases"/>
    <property type="match status" value="1"/>
</dbReference>
<dbReference type="InterPro" id="IPR006073">
    <property type="entry name" value="GTP-bd"/>
</dbReference>
<keyword evidence="1" id="KW-1133">Transmembrane helix</keyword>
<dbReference type="PANTHER" id="PTHR42714">
    <property type="entry name" value="TRNA MODIFICATION GTPASE GTPBP3"/>
    <property type="match status" value="1"/>
</dbReference>
<feature type="domain" description="G" evidence="2">
    <location>
        <begin position="299"/>
        <end position="410"/>
    </location>
</feature>
<comment type="caution">
    <text evidence="3">The sequence shown here is derived from an EMBL/GenBank/DDBJ whole genome shotgun (WGS) entry which is preliminary data.</text>
</comment>
<dbReference type="PANTHER" id="PTHR42714:SF2">
    <property type="entry name" value="TRNA MODIFICATION GTPASE GTPBP3, MITOCHONDRIAL"/>
    <property type="match status" value="1"/>
</dbReference>
<protein>
    <submittedName>
        <fullName evidence="3">GTPase family protein</fullName>
    </submittedName>
</protein>
<keyword evidence="1" id="KW-0812">Transmembrane</keyword>
<evidence type="ECO:0000256" key="1">
    <source>
        <dbReference type="SAM" id="Phobius"/>
    </source>
</evidence>
<reference evidence="3 4" key="1">
    <citation type="submission" date="2020-10" db="EMBL/GenBank/DDBJ databases">
        <authorList>
            <person name="Castelo-Branco R."/>
            <person name="Eusebio N."/>
            <person name="Adriana R."/>
            <person name="Vieira A."/>
            <person name="Brugerolle De Fraissinette N."/>
            <person name="Rezende De Castro R."/>
            <person name="Schneider M.P."/>
            <person name="Vasconcelos V."/>
            <person name="Leao P.N."/>
        </authorList>
    </citation>
    <scope>NUCLEOTIDE SEQUENCE [LARGE SCALE GENOMIC DNA]</scope>
    <source>
        <strain evidence="3 4">LEGE 00031</strain>
    </source>
</reference>
<name>A0ABR9VWJ2_9SYNC</name>
<dbReference type="InterPro" id="IPR027417">
    <property type="entry name" value="P-loop_NTPase"/>
</dbReference>
<organism evidence="3 4">
    <name type="scientific">Synechocystis salina LEGE 00031</name>
    <dbReference type="NCBI Taxonomy" id="1828736"/>
    <lineage>
        <taxon>Bacteria</taxon>
        <taxon>Bacillati</taxon>
        <taxon>Cyanobacteriota</taxon>
        <taxon>Cyanophyceae</taxon>
        <taxon>Synechococcales</taxon>
        <taxon>Merismopediaceae</taxon>
        <taxon>Synechocystis</taxon>
    </lineage>
</organism>
<dbReference type="SUPFAM" id="SSF52540">
    <property type="entry name" value="P-loop containing nucleoside triphosphate hydrolases"/>
    <property type="match status" value="1"/>
</dbReference>
<proteinExistence type="predicted"/>
<evidence type="ECO:0000259" key="2">
    <source>
        <dbReference type="Pfam" id="PF01926"/>
    </source>
</evidence>
<evidence type="ECO:0000313" key="3">
    <source>
        <dbReference type="EMBL" id="MBE9255724.1"/>
    </source>
</evidence>
<dbReference type="Proteomes" id="UP000658720">
    <property type="component" value="Unassembled WGS sequence"/>
</dbReference>
<gene>
    <name evidence="3" type="ORF">IQ217_18185</name>
</gene>
<dbReference type="RefSeq" id="WP_194021285.1">
    <property type="nucleotide sequence ID" value="NZ_JADEVV010000084.1"/>
</dbReference>
<accession>A0ABR9VWJ2</accession>
<dbReference type="CDD" id="cd11383">
    <property type="entry name" value="YfjP"/>
    <property type="match status" value="1"/>
</dbReference>